<name>A0AAV4MLB2_9ARAC</name>
<organism evidence="1 2">
    <name type="scientific">Caerostris darwini</name>
    <dbReference type="NCBI Taxonomy" id="1538125"/>
    <lineage>
        <taxon>Eukaryota</taxon>
        <taxon>Metazoa</taxon>
        <taxon>Ecdysozoa</taxon>
        <taxon>Arthropoda</taxon>
        <taxon>Chelicerata</taxon>
        <taxon>Arachnida</taxon>
        <taxon>Araneae</taxon>
        <taxon>Araneomorphae</taxon>
        <taxon>Entelegynae</taxon>
        <taxon>Araneoidea</taxon>
        <taxon>Araneidae</taxon>
        <taxon>Caerostris</taxon>
    </lineage>
</organism>
<dbReference type="Proteomes" id="UP001054837">
    <property type="component" value="Unassembled WGS sequence"/>
</dbReference>
<comment type="caution">
    <text evidence="1">The sequence shown here is derived from an EMBL/GenBank/DDBJ whole genome shotgun (WGS) entry which is preliminary data.</text>
</comment>
<reference evidence="1 2" key="1">
    <citation type="submission" date="2021-06" db="EMBL/GenBank/DDBJ databases">
        <title>Caerostris darwini draft genome.</title>
        <authorList>
            <person name="Kono N."/>
            <person name="Arakawa K."/>
        </authorList>
    </citation>
    <scope>NUCLEOTIDE SEQUENCE [LARGE SCALE GENOMIC DNA]</scope>
</reference>
<sequence length="85" mass="9895">MLEKCHKRNSNRCINGKLQFSCSWVNNDGNSVNMHRVYGCSSVTLMELKYAIQRNVDTIDAEPVTTSCNRRIEEPHLPDKLWWVL</sequence>
<proteinExistence type="predicted"/>
<gene>
    <name evidence="1" type="ORF">CDAR_243221</name>
</gene>
<dbReference type="EMBL" id="BPLQ01000598">
    <property type="protein sequence ID" value="GIX73297.1"/>
    <property type="molecule type" value="Genomic_DNA"/>
</dbReference>
<evidence type="ECO:0000313" key="1">
    <source>
        <dbReference type="EMBL" id="GIX73297.1"/>
    </source>
</evidence>
<accession>A0AAV4MLB2</accession>
<evidence type="ECO:0000313" key="2">
    <source>
        <dbReference type="Proteomes" id="UP001054837"/>
    </source>
</evidence>
<dbReference type="AlphaFoldDB" id="A0AAV4MLB2"/>
<keyword evidence="2" id="KW-1185">Reference proteome</keyword>
<protein>
    <submittedName>
        <fullName evidence="1">Uncharacterized protein</fullName>
    </submittedName>
</protein>